<name>A0ABU4UYN3_9PSEU</name>
<comment type="caution">
    <text evidence="1">The sequence shown here is derived from an EMBL/GenBank/DDBJ whole genome shotgun (WGS) entry which is preliminary data.</text>
</comment>
<accession>A0ABU4UYN3</accession>
<keyword evidence="2" id="KW-1185">Reference proteome</keyword>
<reference evidence="1 2" key="1">
    <citation type="submission" date="2023-11" db="EMBL/GenBank/DDBJ databases">
        <title>Lentzea sokolovensis, sp. nov., Lentzea kristufkii, sp. nov., and Lentzea miocenensis, sp. nov., rare actinobacteria from Sokolov Coal Basin, Miocene lacustrine sediment, Czech Republic.</title>
        <authorList>
            <person name="Lara A."/>
            <person name="Kotroba L."/>
            <person name="Nouioui I."/>
            <person name="Neumann-Schaal M."/>
            <person name="Mast Y."/>
            <person name="Chronakova A."/>
        </authorList>
    </citation>
    <scope>NUCLEOTIDE SEQUENCE [LARGE SCALE GENOMIC DNA]</scope>
    <source>
        <strain evidence="1 2">BCCO 10_0061</strain>
    </source>
</reference>
<reference evidence="1 2" key="2">
    <citation type="submission" date="2023-11" db="EMBL/GenBank/DDBJ databases">
        <authorList>
            <person name="Lara A.C."/>
            <person name="Chronakova A."/>
        </authorList>
    </citation>
    <scope>NUCLEOTIDE SEQUENCE [LARGE SCALE GENOMIC DNA]</scope>
    <source>
        <strain evidence="1 2">BCCO 10_0061</strain>
    </source>
</reference>
<sequence length="81" mass="8308">MTGWPVADVAAPGAAEAAMADEAEYAALSSGDAEVEPIDQLGCGCVPVFRETPELVPHPRRPGRFVAAERAPGQAVLLPPG</sequence>
<organism evidence="1 2">
    <name type="scientific">Lentzea sokolovensis</name>
    <dbReference type="NCBI Taxonomy" id="3095429"/>
    <lineage>
        <taxon>Bacteria</taxon>
        <taxon>Bacillati</taxon>
        <taxon>Actinomycetota</taxon>
        <taxon>Actinomycetes</taxon>
        <taxon>Pseudonocardiales</taxon>
        <taxon>Pseudonocardiaceae</taxon>
        <taxon>Lentzea</taxon>
    </lineage>
</organism>
<dbReference type="Proteomes" id="UP001285352">
    <property type="component" value="Unassembled WGS sequence"/>
</dbReference>
<gene>
    <name evidence="1" type="ORF">SK854_16840</name>
</gene>
<protein>
    <submittedName>
        <fullName evidence="1">Uncharacterized protein</fullName>
    </submittedName>
</protein>
<dbReference type="EMBL" id="JAXAVU010000008">
    <property type="protein sequence ID" value="MDX8143795.1"/>
    <property type="molecule type" value="Genomic_DNA"/>
</dbReference>
<evidence type="ECO:0000313" key="2">
    <source>
        <dbReference type="Proteomes" id="UP001285352"/>
    </source>
</evidence>
<evidence type="ECO:0000313" key="1">
    <source>
        <dbReference type="EMBL" id="MDX8143795.1"/>
    </source>
</evidence>
<proteinExistence type="predicted"/>
<dbReference type="RefSeq" id="WP_319976035.1">
    <property type="nucleotide sequence ID" value="NZ_JAXAVU010000008.1"/>
</dbReference>